<keyword evidence="1" id="KW-0472">Membrane</keyword>
<keyword evidence="1" id="KW-1133">Transmembrane helix</keyword>
<dbReference type="InterPro" id="IPR053224">
    <property type="entry name" value="Sensory_adhesion_molecule"/>
</dbReference>
<name>A0A164U873_DAUCS</name>
<dbReference type="PANTHER" id="PTHR31460:SF0">
    <property type="entry name" value="CALCIUM-DEPENDENT PHOSPHOTRIESTERASE SUPERFAMILY PROTEIN-RELATED"/>
    <property type="match status" value="1"/>
</dbReference>
<proteinExistence type="predicted"/>
<dbReference type="OMA" id="CFILMDI"/>
<organism evidence="2">
    <name type="scientific">Daucus carota subsp. sativus</name>
    <name type="common">Carrot</name>
    <dbReference type="NCBI Taxonomy" id="79200"/>
    <lineage>
        <taxon>Eukaryota</taxon>
        <taxon>Viridiplantae</taxon>
        <taxon>Streptophyta</taxon>
        <taxon>Embryophyta</taxon>
        <taxon>Tracheophyta</taxon>
        <taxon>Spermatophyta</taxon>
        <taxon>Magnoliopsida</taxon>
        <taxon>eudicotyledons</taxon>
        <taxon>Gunneridae</taxon>
        <taxon>Pentapetalae</taxon>
        <taxon>asterids</taxon>
        <taxon>campanulids</taxon>
        <taxon>Apiales</taxon>
        <taxon>Apiaceae</taxon>
        <taxon>Apioideae</taxon>
        <taxon>Scandiceae</taxon>
        <taxon>Daucinae</taxon>
        <taxon>Daucus</taxon>
        <taxon>Daucus sect. Daucus</taxon>
    </lineage>
</organism>
<dbReference type="PANTHER" id="PTHR31460">
    <property type="match status" value="1"/>
</dbReference>
<dbReference type="Gramene" id="KZM88564">
    <property type="protein sequence ID" value="KZM88564"/>
    <property type="gene ID" value="DCAR_025639"/>
</dbReference>
<reference evidence="2" key="1">
    <citation type="journal article" date="2016" name="Nat. Genet.">
        <title>A high-quality carrot genome assembly provides new insights into carotenoid accumulation and asterid genome evolution.</title>
        <authorList>
            <person name="Iorizzo M."/>
            <person name="Ellison S."/>
            <person name="Senalik D."/>
            <person name="Zeng P."/>
            <person name="Satapoomin P."/>
            <person name="Huang J."/>
            <person name="Bowman M."/>
            <person name="Iovene M."/>
            <person name="Sanseverino W."/>
            <person name="Cavagnaro P."/>
            <person name="Yildiz M."/>
            <person name="Macko-Podgorni A."/>
            <person name="Moranska E."/>
            <person name="Grzebelus E."/>
            <person name="Grzebelus D."/>
            <person name="Ashrafi H."/>
            <person name="Zheng Z."/>
            <person name="Cheng S."/>
            <person name="Spooner D."/>
            <person name="Van Deynze A."/>
            <person name="Simon P."/>
        </authorList>
    </citation>
    <scope>NUCLEOTIDE SEQUENCE [LARGE SCALE GENOMIC DNA]</scope>
    <source>
        <tissue evidence="2">Leaf</tissue>
    </source>
</reference>
<evidence type="ECO:0000313" key="2">
    <source>
        <dbReference type="EMBL" id="KZM88564.1"/>
    </source>
</evidence>
<keyword evidence="1" id="KW-0812">Transmembrane</keyword>
<dbReference type="STRING" id="79200.A0A164U873"/>
<reference evidence="3" key="2">
    <citation type="submission" date="2022-03" db="EMBL/GenBank/DDBJ databases">
        <title>Draft title - Genomic analysis of global carrot germplasm unveils the trajectory of domestication and the origin of high carotenoid orange carrot.</title>
        <authorList>
            <person name="Iorizzo M."/>
            <person name="Ellison S."/>
            <person name="Senalik D."/>
            <person name="Macko-Podgorni A."/>
            <person name="Grzebelus D."/>
            <person name="Bostan H."/>
            <person name="Rolling W."/>
            <person name="Curaba J."/>
            <person name="Simon P."/>
        </authorList>
    </citation>
    <scope>NUCLEOTIDE SEQUENCE</scope>
    <source>
        <tissue evidence="3">Leaf</tissue>
    </source>
</reference>
<sequence length="124" mass="13550">MEGGLGIIPISNATTTSVLPEIPVVKDADLFGNATLGFTIDSKRIRVVVVLSDLLGNKYSAVAAYDLSDWSRLFLTQLRLRHCFSGYCFILMDILSLALSGSIFGSQTQERLTIKSYEIISTKA</sequence>
<keyword evidence="4" id="KW-1185">Reference proteome</keyword>
<gene>
    <name evidence="2" type="ORF">DCAR_025639</name>
    <name evidence="3" type="ORF">DCAR_0729465</name>
</gene>
<evidence type="ECO:0000256" key="1">
    <source>
        <dbReference type="SAM" id="Phobius"/>
    </source>
</evidence>
<evidence type="ECO:0000313" key="4">
    <source>
        <dbReference type="Proteomes" id="UP000077755"/>
    </source>
</evidence>
<protein>
    <submittedName>
        <fullName evidence="2">Uncharacterized protein</fullName>
    </submittedName>
</protein>
<dbReference type="EMBL" id="CP093349">
    <property type="protein sequence ID" value="WOH10004.1"/>
    <property type="molecule type" value="Genomic_DNA"/>
</dbReference>
<dbReference type="EMBL" id="LNRQ01000007">
    <property type="protein sequence ID" value="KZM88564.1"/>
    <property type="molecule type" value="Genomic_DNA"/>
</dbReference>
<feature type="transmembrane region" description="Helical" evidence="1">
    <location>
        <begin position="84"/>
        <end position="105"/>
    </location>
</feature>
<dbReference type="AlphaFoldDB" id="A0A164U873"/>
<dbReference type="Proteomes" id="UP000077755">
    <property type="component" value="Chromosome 7"/>
</dbReference>
<accession>A0A164U873</accession>
<evidence type="ECO:0000313" key="3">
    <source>
        <dbReference type="EMBL" id="WOH10004.1"/>
    </source>
</evidence>
<dbReference type="GO" id="GO:0005783">
    <property type="term" value="C:endoplasmic reticulum"/>
    <property type="evidence" value="ECO:0007669"/>
    <property type="project" value="TreeGrafter"/>
</dbReference>